<dbReference type="Proteomes" id="UP001066276">
    <property type="component" value="Chromosome 2_1"/>
</dbReference>
<accession>A0AAV7VQB1</accession>
<protein>
    <submittedName>
        <fullName evidence="2">Uncharacterized protein</fullName>
    </submittedName>
</protein>
<keyword evidence="3" id="KW-1185">Reference proteome</keyword>
<reference evidence="2" key="1">
    <citation type="journal article" date="2022" name="bioRxiv">
        <title>Sequencing and chromosome-scale assembly of the giantPleurodeles waltlgenome.</title>
        <authorList>
            <person name="Brown T."/>
            <person name="Elewa A."/>
            <person name="Iarovenko S."/>
            <person name="Subramanian E."/>
            <person name="Araus A.J."/>
            <person name="Petzold A."/>
            <person name="Susuki M."/>
            <person name="Suzuki K.-i.T."/>
            <person name="Hayashi T."/>
            <person name="Toyoda A."/>
            <person name="Oliveira C."/>
            <person name="Osipova E."/>
            <person name="Leigh N.D."/>
            <person name="Simon A."/>
            <person name="Yun M.H."/>
        </authorList>
    </citation>
    <scope>NUCLEOTIDE SEQUENCE</scope>
    <source>
        <strain evidence="2">20211129_DDA</strain>
        <tissue evidence="2">Liver</tissue>
    </source>
</reference>
<name>A0AAV7VQB1_PLEWA</name>
<evidence type="ECO:0000256" key="1">
    <source>
        <dbReference type="SAM" id="MobiDB-lite"/>
    </source>
</evidence>
<proteinExistence type="predicted"/>
<feature type="compositionally biased region" description="Low complexity" evidence="1">
    <location>
        <begin position="89"/>
        <end position="99"/>
    </location>
</feature>
<comment type="caution">
    <text evidence="2">The sequence shown here is derived from an EMBL/GenBank/DDBJ whole genome shotgun (WGS) entry which is preliminary data.</text>
</comment>
<gene>
    <name evidence="2" type="ORF">NDU88_006856</name>
</gene>
<evidence type="ECO:0000313" key="2">
    <source>
        <dbReference type="EMBL" id="KAJ1203061.1"/>
    </source>
</evidence>
<dbReference type="AlphaFoldDB" id="A0AAV7VQB1"/>
<feature type="region of interest" description="Disordered" evidence="1">
    <location>
        <begin position="62"/>
        <end position="139"/>
    </location>
</feature>
<organism evidence="2 3">
    <name type="scientific">Pleurodeles waltl</name>
    <name type="common">Iberian ribbed newt</name>
    <dbReference type="NCBI Taxonomy" id="8319"/>
    <lineage>
        <taxon>Eukaryota</taxon>
        <taxon>Metazoa</taxon>
        <taxon>Chordata</taxon>
        <taxon>Craniata</taxon>
        <taxon>Vertebrata</taxon>
        <taxon>Euteleostomi</taxon>
        <taxon>Amphibia</taxon>
        <taxon>Batrachia</taxon>
        <taxon>Caudata</taxon>
        <taxon>Salamandroidea</taxon>
        <taxon>Salamandridae</taxon>
        <taxon>Pleurodelinae</taxon>
        <taxon>Pleurodeles</taxon>
    </lineage>
</organism>
<sequence>MQEGRRAERGHLSGCHRAIGWRDNKNPGGRHKQYGGCLQGLRDARRDSLGSGELVSCGAWTRDQSAPGGLGGSSGGPPCPAEREGCAGAGAWPPASSGAWRRDSGTITVRCGPPLLGSRSDPESGAGSKMTVPSGGGWALVTAVAPPPAAEKKGRG</sequence>
<evidence type="ECO:0000313" key="3">
    <source>
        <dbReference type="Proteomes" id="UP001066276"/>
    </source>
</evidence>
<dbReference type="EMBL" id="JANPWB010000003">
    <property type="protein sequence ID" value="KAJ1203061.1"/>
    <property type="molecule type" value="Genomic_DNA"/>
</dbReference>